<dbReference type="OrthoDB" id="975117at2"/>
<reference evidence="2 3" key="1">
    <citation type="submission" date="2018-04" db="EMBL/GenBank/DDBJ databases">
        <title>Genomic Encyclopedia of Archaeal and Bacterial Type Strains, Phase II (KMG-II): from individual species to whole genera.</title>
        <authorList>
            <person name="Goeker M."/>
        </authorList>
    </citation>
    <scope>NUCLEOTIDE SEQUENCE [LARGE SCALE GENOMIC DNA]</scope>
    <source>
        <strain evidence="2 3">DSM 23082</strain>
    </source>
</reference>
<keyword evidence="3" id="KW-1185">Reference proteome</keyword>
<dbReference type="Proteomes" id="UP000244174">
    <property type="component" value="Unassembled WGS sequence"/>
</dbReference>
<evidence type="ECO:0000259" key="1">
    <source>
        <dbReference type="Pfam" id="PF14292"/>
    </source>
</evidence>
<dbReference type="AlphaFoldDB" id="A0A2T6AFA3"/>
<dbReference type="EMBL" id="QBKQ01000003">
    <property type="protein sequence ID" value="PTX42498.1"/>
    <property type="molecule type" value="Genomic_DNA"/>
</dbReference>
<evidence type="ECO:0000313" key="2">
    <source>
        <dbReference type="EMBL" id="PTX42498.1"/>
    </source>
</evidence>
<sequence>MKKFSIFLLTIIAFVGFTSCDHDDDVVFVAQPDPEGIMFTNSTAESYTLTNQTSANIAERFVWNEVDFNAPTPVTYELQGSTASDFSGFDVIGTTSQNNLAVTVSQLMDLAEDAGLDNDPNTEMPNSGQVYFRVRAYAGDGASNSLEEISEMISLNVVLPEEGEEEAPAKMDLFLVGDATATGWDNTATSNNYPLFRDSENENIYYYTGKLNAGSVKVIENRGAWAPQYGGENGTLMYRPTEDVADPPAIPVDAAGYYTFTINIDEMTYSLESYDASGATVYNMIGLVGEGTTVGWPGDDNPTPDILLTQSSFDPHIWYAKDVELSEAGIKFRANQTWDVNWGGGQNFPSGQATGDDIIVSAEGIYEAWFNDLTGRYIFVPQVTEE</sequence>
<accession>A0A2T6AFA3</accession>
<dbReference type="Gene3D" id="2.60.40.3620">
    <property type="match status" value="2"/>
</dbReference>
<name>A0A2T6AFA3_9FLAO</name>
<dbReference type="GO" id="GO:2001070">
    <property type="term" value="F:starch binding"/>
    <property type="evidence" value="ECO:0007669"/>
    <property type="project" value="InterPro"/>
</dbReference>
<dbReference type="RefSeq" id="WP_108172784.1">
    <property type="nucleotide sequence ID" value="NZ_QBKQ01000003.1"/>
</dbReference>
<organism evidence="2 3">
    <name type="scientific">Christiangramia gaetbulicola</name>
    <dbReference type="NCBI Taxonomy" id="703340"/>
    <lineage>
        <taxon>Bacteria</taxon>
        <taxon>Pseudomonadati</taxon>
        <taxon>Bacteroidota</taxon>
        <taxon>Flavobacteriia</taxon>
        <taxon>Flavobacteriales</taxon>
        <taxon>Flavobacteriaceae</taxon>
        <taxon>Christiangramia</taxon>
    </lineage>
</organism>
<proteinExistence type="predicted"/>
<protein>
    <submittedName>
        <fullName evidence="2">Uncharacterized protein DUF5019</fullName>
    </submittedName>
</protein>
<evidence type="ECO:0000313" key="3">
    <source>
        <dbReference type="Proteomes" id="UP000244174"/>
    </source>
</evidence>
<dbReference type="GO" id="GO:0019867">
    <property type="term" value="C:outer membrane"/>
    <property type="evidence" value="ECO:0007669"/>
    <property type="project" value="InterPro"/>
</dbReference>
<comment type="caution">
    <text evidence="2">The sequence shown here is derived from an EMBL/GenBank/DDBJ whole genome shotgun (WGS) entry which is preliminary data.</text>
</comment>
<dbReference type="InterPro" id="IPR025970">
    <property type="entry name" value="SusE"/>
</dbReference>
<dbReference type="Gene3D" id="2.60.40.10">
    <property type="entry name" value="Immunoglobulins"/>
    <property type="match status" value="1"/>
</dbReference>
<gene>
    <name evidence="2" type="ORF">C8P64_2928</name>
</gene>
<dbReference type="PROSITE" id="PS51257">
    <property type="entry name" value="PROKAR_LIPOPROTEIN"/>
    <property type="match status" value="1"/>
</dbReference>
<dbReference type="InterPro" id="IPR013783">
    <property type="entry name" value="Ig-like_fold"/>
</dbReference>
<feature type="domain" description="SusE outer membrane protein" evidence="1">
    <location>
        <begin position="23"/>
        <end position="134"/>
    </location>
</feature>
<dbReference type="Pfam" id="PF14292">
    <property type="entry name" value="SusE"/>
    <property type="match status" value="1"/>
</dbReference>